<reference evidence="2" key="2">
    <citation type="submission" date="2023-04" db="EMBL/GenBank/DDBJ databases">
        <title>Paracnuella aquatica gen. nov., sp. nov., a member of the family Chitinophagaceae isolated from a hot spring.</title>
        <authorList>
            <person name="Wang C."/>
        </authorList>
    </citation>
    <scope>NUCLEOTIDE SEQUENCE</scope>
    <source>
        <strain evidence="2">LB-8</strain>
    </source>
</reference>
<reference evidence="2" key="1">
    <citation type="submission" date="2022-09" db="EMBL/GenBank/DDBJ databases">
        <authorList>
            <person name="Yuan C."/>
            <person name="Ke Z."/>
        </authorList>
    </citation>
    <scope>NUCLEOTIDE SEQUENCE</scope>
    <source>
        <strain evidence="2">LB-8</strain>
    </source>
</reference>
<keyword evidence="1" id="KW-1133">Transmembrane helix</keyword>
<keyword evidence="1" id="KW-0812">Transmembrane</keyword>
<sequence length="330" mass="37363">MIALFKQKSPANVAVLFIFGLLIKIPLFLYSVPLQATATDGGLYPYFSSLLGLTESNSSASAFVAFLILYVQALMLNHYVNEYRMTTHQTFLPAMAYLLVTSLLPEWSYLSPQLVAATLIIWAFGKLFRLYNQQAAKGIVYNIGLIVGFSSFIFFPSAAFLLTLCLGMAILKPFRFNELVLMLIGALTPYYFYAVYLFLVDQLTPDRIIPNVTIGLPDMRMSASIIIVAILLFVPFFVGAAYIRGHLRRMLIQVRKNWTLLVLYLITAMAIPFINADNRLHNWLFMTAPFAAFHSSAYLYPKKRWISLGIFFATVAFILVMQFVKLGWKV</sequence>
<feature type="transmembrane region" description="Helical" evidence="1">
    <location>
        <begin position="139"/>
        <end position="167"/>
    </location>
</feature>
<feature type="transmembrane region" description="Helical" evidence="1">
    <location>
        <begin position="12"/>
        <end position="36"/>
    </location>
</feature>
<feature type="transmembrane region" description="Helical" evidence="1">
    <location>
        <begin position="219"/>
        <end position="245"/>
    </location>
</feature>
<keyword evidence="3" id="KW-1185">Reference proteome</keyword>
<gene>
    <name evidence="2" type="ORF">OCK74_02695</name>
</gene>
<dbReference type="Proteomes" id="UP001155483">
    <property type="component" value="Unassembled WGS sequence"/>
</dbReference>
<comment type="caution">
    <text evidence="2">The sequence shown here is derived from an EMBL/GenBank/DDBJ whole genome shotgun (WGS) entry which is preliminary data.</text>
</comment>
<evidence type="ECO:0000313" key="3">
    <source>
        <dbReference type="Proteomes" id="UP001155483"/>
    </source>
</evidence>
<feature type="transmembrane region" description="Helical" evidence="1">
    <location>
        <begin position="179"/>
        <end position="199"/>
    </location>
</feature>
<dbReference type="RefSeq" id="WP_279295445.1">
    <property type="nucleotide sequence ID" value="NZ_JAOTIF010000001.1"/>
</dbReference>
<feature type="transmembrane region" description="Helical" evidence="1">
    <location>
        <begin position="56"/>
        <end position="76"/>
    </location>
</feature>
<dbReference type="AlphaFoldDB" id="A0A9X3B715"/>
<dbReference type="EMBL" id="JAOTIF010000001">
    <property type="protein sequence ID" value="MCU7548001.1"/>
    <property type="molecule type" value="Genomic_DNA"/>
</dbReference>
<feature type="transmembrane region" description="Helical" evidence="1">
    <location>
        <begin position="257"/>
        <end position="274"/>
    </location>
</feature>
<name>A0A9X3B715_9BACT</name>
<organism evidence="2 3">
    <name type="scientific">Paraflavisolibacter caeni</name>
    <dbReference type="NCBI Taxonomy" id="2982496"/>
    <lineage>
        <taxon>Bacteria</taxon>
        <taxon>Pseudomonadati</taxon>
        <taxon>Bacteroidota</taxon>
        <taxon>Chitinophagia</taxon>
        <taxon>Chitinophagales</taxon>
        <taxon>Chitinophagaceae</taxon>
        <taxon>Paraflavisolibacter</taxon>
    </lineage>
</organism>
<evidence type="ECO:0000313" key="2">
    <source>
        <dbReference type="EMBL" id="MCU7548001.1"/>
    </source>
</evidence>
<evidence type="ECO:0008006" key="4">
    <source>
        <dbReference type="Google" id="ProtNLM"/>
    </source>
</evidence>
<feature type="transmembrane region" description="Helical" evidence="1">
    <location>
        <begin position="97"/>
        <end position="124"/>
    </location>
</feature>
<keyword evidence="1" id="KW-0472">Membrane</keyword>
<protein>
    <recommendedName>
        <fullName evidence="4">Beta-carotene 15,15'-monooxygenase</fullName>
    </recommendedName>
</protein>
<evidence type="ECO:0000256" key="1">
    <source>
        <dbReference type="SAM" id="Phobius"/>
    </source>
</evidence>
<accession>A0A9X3B715</accession>
<proteinExistence type="predicted"/>
<feature type="transmembrane region" description="Helical" evidence="1">
    <location>
        <begin position="305"/>
        <end position="324"/>
    </location>
</feature>